<dbReference type="Proteomes" id="UP000190648">
    <property type="component" value="Unassembled WGS sequence"/>
</dbReference>
<sequence length="90" mass="9975">MKVCWVERVVQLGDTSVKPSVKGRGQTRHTFLSSGNASAYQSVTDRIYHVLPPLSNSVIQGAFTSQLRLPQLLDPQSCREALQSKKESEC</sequence>
<organism evidence="1 2">
    <name type="scientific">Patagioenas fasciata monilis</name>
    <dbReference type="NCBI Taxonomy" id="372326"/>
    <lineage>
        <taxon>Eukaryota</taxon>
        <taxon>Metazoa</taxon>
        <taxon>Chordata</taxon>
        <taxon>Craniata</taxon>
        <taxon>Vertebrata</taxon>
        <taxon>Euteleostomi</taxon>
        <taxon>Archelosauria</taxon>
        <taxon>Archosauria</taxon>
        <taxon>Dinosauria</taxon>
        <taxon>Saurischia</taxon>
        <taxon>Theropoda</taxon>
        <taxon>Coelurosauria</taxon>
        <taxon>Aves</taxon>
        <taxon>Neognathae</taxon>
        <taxon>Neoaves</taxon>
        <taxon>Columbimorphae</taxon>
        <taxon>Columbiformes</taxon>
        <taxon>Columbidae</taxon>
        <taxon>Patagioenas</taxon>
    </lineage>
</organism>
<comment type="caution">
    <text evidence="1">The sequence shown here is derived from an EMBL/GenBank/DDBJ whole genome shotgun (WGS) entry which is preliminary data.</text>
</comment>
<dbReference type="EMBL" id="LSYS01006902">
    <property type="protein sequence ID" value="OPJ73204.1"/>
    <property type="molecule type" value="Genomic_DNA"/>
</dbReference>
<dbReference type="OrthoDB" id="76966at2759"/>
<name>A0A1V4JM89_PATFA</name>
<gene>
    <name evidence="1" type="ORF">AV530_005601</name>
</gene>
<proteinExistence type="predicted"/>
<protein>
    <submittedName>
        <fullName evidence="1">Uncharacterized protein</fullName>
    </submittedName>
</protein>
<accession>A0A1V4JM89</accession>
<reference evidence="1 2" key="1">
    <citation type="submission" date="2016-02" db="EMBL/GenBank/DDBJ databases">
        <title>Band-tailed pigeon sequencing and assembly.</title>
        <authorList>
            <person name="Soares A.E."/>
            <person name="Novak B.J."/>
            <person name="Rice E.S."/>
            <person name="O'Connell B."/>
            <person name="Chang D."/>
            <person name="Weber S."/>
            <person name="Shapiro B."/>
        </authorList>
    </citation>
    <scope>NUCLEOTIDE SEQUENCE [LARGE SCALE GENOMIC DNA]</scope>
    <source>
        <strain evidence="1">BTP2013</strain>
        <tissue evidence="1">Blood</tissue>
    </source>
</reference>
<keyword evidence="2" id="KW-1185">Reference proteome</keyword>
<evidence type="ECO:0000313" key="2">
    <source>
        <dbReference type="Proteomes" id="UP000190648"/>
    </source>
</evidence>
<evidence type="ECO:0000313" key="1">
    <source>
        <dbReference type="EMBL" id="OPJ73204.1"/>
    </source>
</evidence>
<dbReference type="AlphaFoldDB" id="A0A1V4JM89"/>